<evidence type="ECO:0000256" key="2">
    <source>
        <dbReference type="ARBA" id="ARBA00020675"/>
    </source>
</evidence>
<dbReference type="Pfam" id="PF11987">
    <property type="entry name" value="IF-2"/>
    <property type="match status" value="1"/>
</dbReference>
<dbReference type="InterPro" id="IPR005225">
    <property type="entry name" value="Small_GTP-bd"/>
</dbReference>
<dbReference type="Pfam" id="PF00009">
    <property type="entry name" value="GTP_EFTU"/>
    <property type="match status" value="1"/>
</dbReference>
<proteinExistence type="inferred from homology"/>
<dbReference type="InterPro" id="IPR000178">
    <property type="entry name" value="TF_IF2_bacterial-like"/>
</dbReference>
<keyword evidence="5 8" id="KW-0648">Protein biosynthesis</keyword>
<feature type="domain" description="Tr-type G" evidence="9">
    <location>
        <begin position="16"/>
        <end position="194"/>
    </location>
</feature>
<evidence type="ECO:0000256" key="3">
    <source>
        <dbReference type="ARBA" id="ARBA00022540"/>
    </source>
</evidence>
<dbReference type="PANTHER" id="PTHR43381">
    <property type="entry name" value="TRANSLATION INITIATION FACTOR IF-2-RELATED"/>
    <property type="match status" value="1"/>
</dbReference>
<comment type="function">
    <text evidence="8">One of the essential components for the initiation of protein synthesis. Protects formylmethionyl-tRNA from spontaneous hydrolysis and promotes its binding to the 30S ribosomal subunits. Also involved in the hydrolysis of GTP during the formation of the 70S ribosomal complex.</text>
</comment>
<evidence type="ECO:0000313" key="10">
    <source>
        <dbReference type="EMBL" id="OGG08061.1"/>
    </source>
</evidence>
<evidence type="ECO:0000259" key="9">
    <source>
        <dbReference type="PROSITE" id="PS51722"/>
    </source>
</evidence>
<dbReference type="CDD" id="cd01887">
    <property type="entry name" value="IF2_eIF5B"/>
    <property type="match status" value="1"/>
</dbReference>
<dbReference type="Gene3D" id="3.40.50.10050">
    <property type="entry name" value="Translation initiation factor IF- 2, domain 3"/>
    <property type="match status" value="1"/>
</dbReference>
<dbReference type="Gene3D" id="3.40.50.300">
    <property type="entry name" value="P-loop containing nucleotide triphosphate hydrolases"/>
    <property type="match status" value="1"/>
</dbReference>
<keyword evidence="3 8" id="KW-0396">Initiation factor</keyword>
<accession>A0A1F5Z6L4</accession>
<dbReference type="NCBIfam" id="TIGR00231">
    <property type="entry name" value="small_GTP"/>
    <property type="match status" value="1"/>
</dbReference>
<dbReference type="Gene3D" id="2.40.30.10">
    <property type="entry name" value="Translation factors"/>
    <property type="match status" value="2"/>
</dbReference>
<evidence type="ECO:0000256" key="8">
    <source>
        <dbReference type="RuleBase" id="RU000644"/>
    </source>
</evidence>
<dbReference type="GO" id="GO:0003924">
    <property type="term" value="F:GTPase activity"/>
    <property type="evidence" value="ECO:0007669"/>
    <property type="project" value="InterPro"/>
</dbReference>
<dbReference type="InterPro" id="IPR036925">
    <property type="entry name" value="TIF_IF2_dom3_sf"/>
</dbReference>
<keyword evidence="6" id="KW-0342">GTP-binding</keyword>
<reference evidence="10 11" key="1">
    <citation type="journal article" date="2016" name="Nat. Commun.">
        <title>Thousands of microbial genomes shed light on interconnected biogeochemical processes in an aquifer system.</title>
        <authorList>
            <person name="Anantharaman K."/>
            <person name="Brown C.T."/>
            <person name="Hug L.A."/>
            <person name="Sharon I."/>
            <person name="Castelle C.J."/>
            <person name="Probst A.J."/>
            <person name="Thomas B.C."/>
            <person name="Singh A."/>
            <person name="Wilkins M.J."/>
            <person name="Karaoz U."/>
            <person name="Brodie E.L."/>
            <person name="Williams K.H."/>
            <person name="Hubbard S.S."/>
            <person name="Banfield J.F."/>
        </authorList>
    </citation>
    <scope>NUCLEOTIDE SEQUENCE [LARGE SCALE GENOMIC DNA]</scope>
</reference>
<name>A0A1F5Z6L4_9BACT</name>
<dbReference type="SUPFAM" id="SSF52156">
    <property type="entry name" value="Initiation factor IF2/eIF5b, domain 3"/>
    <property type="match status" value="1"/>
</dbReference>
<keyword evidence="4" id="KW-0547">Nucleotide-binding</keyword>
<dbReference type="NCBIfam" id="TIGR00487">
    <property type="entry name" value="IF-2"/>
    <property type="match status" value="1"/>
</dbReference>
<sequence>MAKKNTNEINEAKISIRPPIVSVLGHVDHGKTSLLDRIRKTNLVVHEHGGITQHIGAYQIEVPQNIKLKNSEFAQKITFIDTPGHHAFAKMRSQGANASDIAILVIAANDGIKPQTSESIEHIKNSGIPTIIALNKIDLPDINIEKIKKQLNKEGVKLEQYGGDIPLVPVSAKTGEGMDKLLETILFLTDFFQIRSFLNKPFQGVVIESSISKYKGITGSVIVRNGVLNVGDDIVYDNQIFRVRAINDWQGRSLNNLGPGDPGEIIGWKTLPSVGTILYKKNETEVIGQPKTEIEKVKPASIIQSPPVEIETQKINLIIKADTVGTLEAITLGLPDDIDLILKGVGPVNESDILLGKTVKALVIGFNVPISDQVKKLAQSEKVLIKKYEIIYQLFDEIKDVVEAIKKGDLVDILGIAKVLATFDIKGVTIIGAKIVSGRMAKGDQVKILRDDNEIGRRKIKSLKHFKEDITKAEQGKEVGIGLSDRIELLTGDSIIAIG</sequence>
<dbReference type="SUPFAM" id="SSF50447">
    <property type="entry name" value="Translation proteins"/>
    <property type="match status" value="2"/>
</dbReference>
<dbReference type="GO" id="GO:0005737">
    <property type="term" value="C:cytoplasm"/>
    <property type="evidence" value="ECO:0007669"/>
    <property type="project" value="UniProtKB-UniRule"/>
</dbReference>
<dbReference type="GO" id="GO:0005525">
    <property type="term" value="F:GTP binding"/>
    <property type="evidence" value="ECO:0007669"/>
    <property type="project" value="UniProtKB-KW"/>
</dbReference>
<dbReference type="Proteomes" id="UP000177354">
    <property type="component" value="Unassembled WGS sequence"/>
</dbReference>
<evidence type="ECO:0000256" key="1">
    <source>
        <dbReference type="ARBA" id="ARBA00007733"/>
    </source>
</evidence>
<dbReference type="PROSITE" id="PS51722">
    <property type="entry name" value="G_TR_2"/>
    <property type="match status" value="1"/>
</dbReference>
<comment type="caution">
    <text evidence="10">The sequence shown here is derived from an EMBL/GenBank/DDBJ whole genome shotgun (WGS) entry which is preliminary data.</text>
</comment>
<dbReference type="PANTHER" id="PTHR43381:SF4">
    <property type="entry name" value="EUKARYOTIC TRANSLATION INITIATION FACTOR 5B"/>
    <property type="match status" value="1"/>
</dbReference>
<evidence type="ECO:0000313" key="11">
    <source>
        <dbReference type="Proteomes" id="UP000177354"/>
    </source>
</evidence>
<dbReference type="InterPro" id="IPR009000">
    <property type="entry name" value="Transl_B-barrel_sf"/>
</dbReference>
<dbReference type="InterPro" id="IPR023115">
    <property type="entry name" value="TIF_IF2_dom3"/>
</dbReference>
<dbReference type="AlphaFoldDB" id="A0A1F5Z6L4"/>
<evidence type="ECO:0000256" key="6">
    <source>
        <dbReference type="ARBA" id="ARBA00023134"/>
    </source>
</evidence>
<comment type="similarity">
    <text evidence="1 8">Belongs to the TRAFAC class translation factor GTPase superfamily. Classic translation factor GTPase family. IF-2 subfamily.</text>
</comment>
<dbReference type="InterPro" id="IPR027417">
    <property type="entry name" value="P-loop_NTPase"/>
</dbReference>
<dbReference type="EMBL" id="MFJF01000005">
    <property type="protein sequence ID" value="OGG08061.1"/>
    <property type="molecule type" value="Genomic_DNA"/>
</dbReference>
<evidence type="ECO:0000256" key="5">
    <source>
        <dbReference type="ARBA" id="ARBA00022917"/>
    </source>
</evidence>
<dbReference type="InterPro" id="IPR000795">
    <property type="entry name" value="T_Tr_GTP-bd_dom"/>
</dbReference>
<dbReference type="PRINTS" id="PR00315">
    <property type="entry name" value="ELONGATNFCT"/>
</dbReference>
<protein>
    <recommendedName>
        <fullName evidence="2 7">Translation initiation factor IF-2</fullName>
    </recommendedName>
</protein>
<organism evidence="10 11">
    <name type="scientific">Candidatus Gottesmanbacteria bacterium RIFCSPHIGHO2_01_FULL_40_15</name>
    <dbReference type="NCBI Taxonomy" id="1798376"/>
    <lineage>
        <taxon>Bacteria</taxon>
        <taxon>Candidatus Gottesmaniibacteriota</taxon>
    </lineage>
</organism>
<evidence type="ECO:0000256" key="7">
    <source>
        <dbReference type="NCBIfam" id="TIGR00487"/>
    </source>
</evidence>
<dbReference type="InterPro" id="IPR015760">
    <property type="entry name" value="TIF_IF2"/>
</dbReference>
<dbReference type="GO" id="GO:0003743">
    <property type="term" value="F:translation initiation factor activity"/>
    <property type="evidence" value="ECO:0007669"/>
    <property type="project" value="UniProtKB-UniRule"/>
</dbReference>
<dbReference type="SUPFAM" id="SSF52540">
    <property type="entry name" value="P-loop containing nucleoside triphosphate hydrolases"/>
    <property type="match status" value="1"/>
</dbReference>
<dbReference type="FunFam" id="3.40.50.10050:FF:000001">
    <property type="entry name" value="Translation initiation factor IF-2"/>
    <property type="match status" value="1"/>
</dbReference>
<gene>
    <name evidence="10" type="ORF">A2777_01605</name>
</gene>
<dbReference type="Pfam" id="PF22042">
    <property type="entry name" value="EF-G_D2"/>
    <property type="match status" value="1"/>
</dbReference>
<dbReference type="InterPro" id="IPR053905">
    <property type="entry name" value="EF-G-like_DII"/>
</dbReference>
<dbReference type="FunFam" id="3.40.50.300:FF:000019">
    <property type="entry name" value="Translation initiation factor IF-2"/>
    <property type="match status" value="1"/>
</dbReference>
<evidence type="ECO:0000256" key="4">
    <source>
        <dbReference type="ARBA" id="ARBA00022741"/>
    </source>
</evidence>